<organism evidence="3 4">
    <name type="scientific">Melioribacter roseus (strain DSM 23840 / JCM 17771 / VKM B-2668 / P3M-2)</name>
    <dbReference type="NCBI Taxonomy" id="1191523"/>
    <lineage>
        <taxon>Bacteria</taxon>
        <taxon>Pseudomonadati</taxon>
        <taxon>Ignavibacteriota</taxon>
        <taxon>Ignavibacteria</taxon>
        <taxon>Ignavibacteriales</taxon>
        <taxon>Melioribacteraceae</taxon>
        <taxon>Melioribacter</taxon>
    </lineage>
</organism>
<dbReference type="PROSITE" id="PS00061">
    <property type="entry name" value="ADH_SHORT"/>
    <property type="match status" value="1"/>
</dbReference>
<dbReference type="Gene3D" id="3.40.50.720">
    <property type="entry name" value="NAD(P)-binding Rossmann-like Domain"/>
    <property type="match status" value="1"/>
</dbReference>
<dbReference type="KEGG" id="mro:MROS_2572"/>
<keyword evidence="2" id="KW-0560">Oxidoreductase</keyword>
<dbReference type="PANTHER" id="PTHR24321:SF8">
    <property type="entry name" value="ESTRADIOL 17-BETA-DEHYDROGENASE 8-RELATED"/>
    <property type="match status" value="1"/>
</dbReference>
<comment type="similarity">
    <text evidence="1">Belongs to the short-chain dehydrogenases/reductases (SDR) family.</text>
</comment>
<dbReference type="OrthoDB" id="9810908at2"/>
<dbReference type="InterPro" id="IPR002347">
    <property type="entry name" value="SDR_fam"/>
</dbReference>
<evidence type="ECO:0000313" key="3">
    <source>
        <dbReference type="EMBL" id="AFN75802.1"/>
    </source>
</evidence>
<protein>
    <submittedName>
        <fullName evidence="3">Short-chain dehydrogenase/reductase SDR</fullName>
    </submittedName>
</protein>
<dbReference type="GO" id="GO:0016491">
    <property type="term" value="F:oxidoreductase activity"/>
    <property type="evidence" value="ECO:0007669"/>
    <property type="project" value="UniProtKB-KW"/>
</dbReference>
<dbReference type="HOGENOM" id="CLU_1208646_0_0_10"/>
<sequence length="229" mass="26152">MEKVFLLFGASGKLGREAVDYFLNCQYDYYYFFSRKKLNLPATEKSCENIIVEDLTEEQNIIEAFDKIRVSKDSYYYLFDTIGAYWGGKRIEETPYEEWKKMFDINLNSSFLVGKEFMKLAALSRGGSICFTSAYTAASNEPGIAAYGASKSALNYFVKTLAEEGKSINLSANAIAPYILDTESNRQWIDDKNKLIPLRELCVVVENIFQSRKIFTGNIIFFSETLKNP</sequence>
<dbReference type="Proteomes" id="UP000009011">
    <property type="component" value="Chromosome"/>
</dbReference>
<dbReference type="SUPFAM" id="SSF51735">
    <property type="entry name" value="NAD(P)-binding Rossmann-fold domains"/>
    <property type="match status" value="1"/>
</dbReference>
<dbReference type="PRINTS" id="PR00081">
    <property type="entry name" value="GDHRDH"/>
</dbReference>
<evidence type="ECO:0000256" key="2">
    <source>
        <dbReference type="ARBA" id="ARBA00023002"/>
    </source>
</evidence>
<keyword evidence="4" id="KW-1185">Reference proteome</keyword>
<evidence type="ECO:0000313" key="4">
    <source>
        <dbReference type="Proteomes" id="UP000009011"/>
    </source>
</evidence>
<accession>I6YYZ5</accession>
<dbReference type="Pfam" id="PF00106">
    <property type="entry name" value="adh_short"/>
    <property type="match status" value="1"/>
</dbReference>
<dbReference type="PANTHER" id="PTHR24321">
    <property type="entry name" value="DEHYDROGENASES, SHORT CHAIN"/>
    <property type="match status" value="1"/>
</dbReference>
<dbReference type="eggNOG" id="COG1028">
    <property type="taxonomic scope" value="Bacteria"/>
</dbReference>
<proteinExistence type="inferred from homology"/>
<gene>
    <name evidence="3" type="ordered locus">MROS_2572</name>
</gene>
<dbReference type="AlphaFoldDB" id="I6YYZ5"/>
<dbReference type="InterPro" id="IPR020904">
    <property type="entry name" value="Sc_DH/Rdtase_CS"/>
</dbReference>
<dbReference type="RefSeq" id="WP_014857232.1">
    <property type="nucleotide sequence ID" value="NC_018178.1"/>
</dbReference>
<dbReference type="EMBL" id="CP003557">
    <property type="protein sequence ID" value="AFN75802.1"/>
    <property type="molecule type" value="Genomic_DNA"/>
</dbReference>
<dbReference type="STRING" id="1191523.MROS_2572"/>
<evidence type="ECO:0000256" key="1">
    <source>
        <dbReference type="ARBA" id="ARBA00006484"/>
    </source>
</evidence>
<name>I6YYZ5_MELRP</name>
<dbReference type="InterPro" id="IPR036291">
    <property type="entry name" value="NAD(P)-bd_dom_sf"/>
</dbReference>
<reference evidence="3 4" key="1">
    <citation type="journal article" date="2013" name="PLoS ONE">
        <title>Genomic analysis of Melioribacter roseus, facultatively anaerobic organotrophic bacterium representing a novel deep lineage within Bacteriodetes/Chlorobi group.</title>
        <authorList>
            <person name="Kadnikov V.V."/>
            <person name="Mardanov A.V."/>
            <person name="Podosokorskaya O.A."/>
            <person name="Gavrilov S.N."/>
            <person name="Kublanov I.V."/>
            <person name="Beletsky A.V."/>
            <person name="Bonch-Osmolovskaya E.A."/>
            <person name="Ravin N.V."/>
        </authorList>
    </citation>
    <scope>NUCLEOTIDE SEQUENCE [LARGE SCALE GENOMIC DNA]</scope>
    <source>
        <strain evidence="4">JCM 17771 / P3M-2</strain>
    </source>
</reference>